<dbReference type="InterPro" id="IPR026026">
    <property type="entry name" value="HIT_Hint"/>
</dbReference>
<keyword evidence="4" id="KW-1185">Reference proteome</keyword>
<evidence type="ECO:0000256" key="1">
    <source>
        <dbReference type="PROSITE-ProRule" id="PRU00464"/>
    </source>
</evidence>
<evidence type="ECO:0000259" key="2">
    <source>
        <dbReference type="PROSITE" id="PS51084"/>
    </source>
</evidence>
<dbReference type="Gene3D" id="3.30.428.10">
    <property type="entry name" value="HIT-like"/>
    <property type="match status" value="1"/>
</dbReference>
<accession>A0ABT9SUM4</accession>
<dbReference type="Pfam" id="PF01230">
    <property type="entry name" value="HIT"/>
    <property type="match status" value="1"/>
</dbReference>
<evidence type="ECO:0000313" key="4">
    <source>
        <dbReference type="Proteomes" id="UP001237737"/>
    </source>
</evidence>
<dbReference type="Proteomes" id="UP001237737">
    <property type="component" value="Unassembled WGS sequence"/>
</dbReference>
<feature type="domain" description="HIT" evidence="2">
    <location>
        <begin position="37"/>
        <end position="106"/>
    </location>
</feature>
<comment type="caution">
    <text evidence="3">The sequence shown here is derived from an EMBL/GenBank/DDBJ whole genome shotgun (WGS) entry which is preliminary data.</text>
</comment>
<name>A0ABT9SUM4_9GAMM</name>
<dbReference type="InterPro" id="IPR036265">
    <property type="entry name" value="HIT-like_sf"/>
</dbReference>
<dbReference type="PIRSF" id="PIRSF000714">
    <property type="entry name" value="HIT"/>
    <property type="match status" value="1"/>
</dbReference>
<dbReference type="RefSeq" id="WP_306847537.1">
    <property type="nucleotide sequence ID" value="NZ_JAUSSK010000001.1"/>
</dbReference>
<gene>
    <name evidence="3" type="ORF">J2T07_000846</name>
</gene>
<dbReference type="GO" id="GO:0016787">
    <property type="term" value="F:hydrolase activity"/>
    <property type="evidence" value="ECO:0007669"/>
    <property type="project" value="UniProtKB-KW"/>
</dbReference>
<comment type="caution">
    <text evidence="1">Lacks conserved residue(s) required for the propagation of feature annotation.</text>
</comment>
<sequence>MSPPFGLDPRLAGDTLHVGDLPLCRLLLMRDRRYAWLVLVPRRDGMVEVADLPPDERAALWREVDTAGEALRAVAPCDKLNIGALGNIVRQLHVHVVARVAGDAAWPGPVWGHGAAEAYADGEAERRVDALRARLGLS</sequence>
<dbReference type="InterPro" id="IPR011146">
    <property type="entry name" value="HIT-like"/>
</dbReference>
<evidence type="ECO:0000313" key="3">
    <source>
        <dbReference type="EMBL" id="MDQ0008687.1"/>
    </source>
</evidence>
<reference evidence="3 4" key="1">
    <citation type="submission" date="2023-07" db="EMBL/GenBank/DDBJ databases">
        <title>Sorghum-associated microbial communities from plants grown in Nebraska, USA.</title>
        <authorList>
            <person name="Schachtman D."/>
        </authorList>
    </citation>
    <scope>NUCLEOTIDE SEQUENCE [LARGE SCALE GENOMIC DNA]</scope>
    <source>
        <strain evidence="3 4">CC60</strain>
    </source>
</reference>
<organism evidence="3 4">
    <name type="scientific">Luteibacter jiangsuensis</name>
    <dbReference type="NCBI Taxonomy" id="637577"/>
    <lineage>
        <taxon>Bacteria</taxon>
        <taxon>Pseudomonadati</taxon>
        <taxon>Pseudomonadota</taxon>
        <taxon>Gammaproteobacteria</taxon>
        <taxon>Lysobacterales</taxon>
        <taxon>Rhodanobacteraceae</taxon>
        <taxon>Luteibacter</taxon>
    </lineage>
</organism>
<dbReference type="SUPFAM" id="SSF54197">
    <property type="entry name" value="HIT-like"/>
    <property type="match status" value="1"/>
</dbReference>
<protein>
    <submittedName>
        <fullName evidence="3">Diadenosine tetraphosphate (Ap4A) HIT family hydrolase</fullName>
    </submittedName>
</protein>
<proteinExistence type="predicted"/>
<dbReference type="PROSITE" id="PS51084">
    <property type="entry name" value="HIT_2"/>
    <property type="match status" value="1"/>
</dbReference>
<dbReference type="EMBL" id="JAUSSK010000001">
    <property type="protein sequence ID" value="MDQ0008687.1"/>
    <property type="molecule type" value="Genomic_DNA"/>
</dbReference>
<keyword evidence="3" id="KW-0378">Hydrolase</keyword>